<dbReference type="EMBL" id="JACIEB010000001">
    <property type="protein sequence ID" value="MBB3980393.1"/>
    <property type="molecule type" value="Genomic_DNA"/>
</dbReference>
<keyword evidence="5 6" id="KW-0472">Membrane</keyword>
<evidence type="ECO:0000313" key="9">
    <source>
        <dbReference type="Proteomes" id="UP000552757"/>
    </source>
</evidence>
<feature type="transmembrane region" description="Helical" evidence="6">
    <location>
        <begin position="162"/>
        <end position="184"/>
    </location>
</feature>
<feature type="transmembrane region" description="Helical" evidence="6">
    <location>
        <begin position="196"/>
        <end position="216"/>
    </location>
</feature>
<dbReference type="RefSeq" id="WP_183953433.1">
    <property type="nucleotide sequence ID" value="NZ_JACIEB010000001.1"/>
</dbReference>
<evidence type="ECO:0000259" key="7">
    <source>
        <dbReference type="Pfam" id="PF00892"/>
    </source>
</evidence>
<evidence type="ECO:0000256" key="2">
    <source>
        <dbReference type="ARBA" id="ARBA00009853"/>
    </source>
</evidence>
<dbReference type="AlphaFoldDB" id="A0A7W6DBY5"/>
<comment type="subcellular location">
    <subcellularLocation>
        <location evidence="1">Membrane</location>
        <topology evidence="1">Multi-pass membrane protein</topology>
    </subcellularLocation>
</comment>
<dbReference type="PANTHER" id="PTHR22911">
    <property type="entry name" value="ACYL-MALONYL CONDENSING ENZYME-RELATED"/>
    <property type="match status" value="1"/>
</dbReference>
<accession>A0A7W6DBY5</accession>
<evidence type="ECO:0000313" key="8">
    <source>
        <dbReference type="EMBL" id="MBB3980393.1"/>
    </source>
</evidence>
<dbReference type="InterPro" id="IPR037185">
    <property type="entry name" value="EmrE-like"/>
</dbReference>
<evidence type="ECO:0000256" key="6">
    <source>
        <dbReference type="SAM" id="Phobius"/>
    </source>
</evidence>
<gene>
    <name evidence="8" type="ORF">GGR44_000024</name>
</gene>
<feature type="transmembrane region" description="Helical" evidence="6">
    <location>
        <begin position="138"/>
        <end position="156"/>
    </location>
</feature>
<keyword evidence="3 6" id="KW-0812">Transmembrane</keyword>
<comment type="similarity">
    <text evidence="2">Belongs to the drug/metabolite transporter (DMT) superfamily. 10 TMS drug/metabolite exporter (DME) (TC 2.A.7.3) family.</text>
</comment>
<feature type="transmembrane region" description="Helical" evidence="6">
    <location>
        <begin position="278"/>
        <end position="296"/>
    </location>
</feature>
<dbReference type="GO" id="GO:0016020">
    <property type="term" value="C:membrane"/>
    <property type="evidence" value="ECO:0007669"/>
    <property type="project" value="UniProtKB-SubCell"/>
</dbReference>
<keyword evidence="9" id="KW-1185">Reference proteome</keyword>
<evidence type="ECO:0000256" key="5">
    <source>
        <dbReference type="ARBA" id="ARBA00023136"/>
    </source>
</evidence>
<name>A0A7W6DBY5_9SPHN</name>
<dbReference type="Pfam" id="PF00892">
    <property type="entry name" value="EamA"/>
    <property type="match status" value="2"/>
</dbReference>
<feature type="transmembrane region" description="Helical" evidence="6">
    <location>
        <begin position="222"/>
        <end position="245"/>
    </location>
</feature>
<evidence type="ECO:0000256" key="1">
    <source>
        <dbReference type="ARBA" id="ARBA00004141"/>
    </source>
</evidence>
<feature type="domain" description="EamA" evidence="7">
    <location>
        <begin position="22"/>
        <end position="155"/>
    </location>
</feature>
<evidence type="ECO:0000256" key="4">
    <source>
        <dbReference type="ARBA" id="ARBA00022989"/>
    </source>
</evidence>
<feature type="transmembrane region" description="Helical" evidence="6">
    <location>
        <begin position="252"/>
        <end position="272"/>
    </location>
</feature>
<evidence type="ECO:0000256" key="3">
    <source>
        <dbReference type="ARBA" id="ARBA00022692"/>
    </source>
</evidence>
<feature type="transmembrane region" description="Helical" evidence="6">
    <location>
        <begin position="56"/>
        <end position="75"/>
    </location>
</feature>
<feature type="transmembrane region" description="Helical" evidence="6">
    <location>
        <begin position="87"/>
        <end position="107"/>
    </location>
</feature>
<dbReference type="PANTHER" id="PTHR22911:SF6">
    <property type="entry name" value="SOLUTE CARRIER FAMILY 35 MEMBER G1"/>
    <property type="match status" value="1"/>
</dbReference>
<reference evidence="8 9" key="1">
    <citation type="submission" date="2020-08" db="EMBL/GenBank/DDBJ databases">
        <title>Genomic Encyclopedia of Type Strains, Phase IV (KMG-IV): sequencing the most valuable type-strain genomes for metagenomic binning, comparative biology and taxonomic classification.</title>
        <authorList>
            <person name="Goeker M."/>
        </authorList>
    </citation>
    <scope>NUCLEOTIDE SEQUENCE [LARGE SCALE GENOMIC DNA]</scope>
    <source>
        <strain evidence="8 9">DSM 29348</strain>
    </source>
</reference>
<dbReference type="Proteomes" id="UP000552757">
    <property type="component" value="Unassembled WGS sequence"/>
</dbReference>
<proteinExistence type="inferred from homology"/>
<dbReference type="SUPFAM" id="SSF103481">
    <property type="entry name" value="Multidrug resistance efflux transporter EmrE"/>
    <property type="match status" value="2"/>
</dbReference>
<feature type="transmembrane region" description="Helical" evidence="6">
    <location>
        <begin position="113"/>
        <end position="131"/>
    </location>
</feature>
<comment type="caution">
    <text evidence="8">The sequence shown here is derived from an EMBL/GenBank/DDBJ whole genome shotgun (WGS) entry which is preliminary data.</text>
</comment>
<protein>
    <submittedName>
        <fullName evidence="8">Drug/metabolite transporter (DMT)-like permease</fullName>
    </submittedName>
</protein>
<feature type="domain" description="EamA" evidence="7">
    <location>
        <begin position="165"/>
        <end position="290"/>
    </location>
</feature>
<sequence>MSSPAPPAIVQPAPHRPDRPLLGMALRLLAMLFLTSMFTLGKIAADRHVTLVETVFYRQLFAMPVVFAFIALRDGPRAVRTNRIGKHGLRAMMGLLGLACNFGGFILLPLTEATIIGFTMPMFATILAAVVLREATGIHRWSAILVGFAGILVIARPDAGHFAAFGVAVALAAAFLTACISLVIRDLGRTESPGVIVFWFTALSLPPLALLMPFFGHGHDPVTWGLLVLTGVVGAFAQLFLTAALRYAPVSVVLGMDYSSILWATLLGFLLWGEWPMATTWVGAAMIIGAGAYIGWREHIRSRQPNRI</sequence>
<feature type="transmembrane region" description="Helical" evidence="6">
    <location>
        <begin position="21"/>
        <end position="44"/>
    </location>
</feature>
<keyword evidence="4 6" id="KW-1133">Transmembrane helix</keyword>
<dbReference type="InterPro" id="IPR000620">
    <property type="entry name" value="EamA_dom"/>
</dbReference>
<organism evidence="8 9">
    <name type="scientific">Sphingobium fontiphilum</name>
    <dbReference type="NCBI Taxonomy" id="944425"/>
    <lineage>
        <taxon>Bacteria</taxon>
        <taxon>Pseudomonadati</taxon>
        <taxon>Pseudomonadota</taxon>
        <taxon>Alphaproteobacteria</taxon>
        <taxon>Sphingomonadales</taxon>
        <taxon>Sphingomonadaceae</taxon>
        <taxon>Sphingobium</taxon>
    </lineage>
</organism>